<accession>A0AAU9C0K3</accession>
<evidence type="ECO:0008006" key="3">
    <source>
        <dbReference type="Google" id="ProtNLM"/>
    </source>
</evidence>
<reference evidence="2" key="1">
    <citation type="journal article" date="2024" name="Int. J. Syst. Evol. Microbiol.">
        <title>Methylomarinovum tepidoasis sp. nov., a moderately thermophilic methanotroph of the family Methylothermaceae isolated from a deep-sea hydrothermal field.</title>
        <authorList>
            <person name="Hirayama H."/>
            <person name="Takaki Y."/>
            <person name="Abe M."/>
            <person name="Miyazaki M."/>
            <person name="Uematsu K."/>
            <person name="Matsui Y."/>
            <person name="Takai K."/>
        </authorList>
    </citation>
    <scope>NUCLEOTIDE SEQUENCE [LARGE SCALE GENOMIC DNA]</scope>
    <source>
        <strain evidence="2">IT-9</strain>
    </source>
</reference>
<dbReference type="KEGG" id="mcau:MIT9_P0229"/>
<dbReference type="Pfam" id="PF13527">
    <property type="entry name" value="Acetyltransf_9"/>
    <property type="match status" value="1"/>
</dbReference>
<proteinExistence type="predicted"/>
<organism evidence="1 2">
    <name type="scientific">Methylomarinovum caldicuralii</name>
    <dbReference type="NCBI Taxonomy" id="438856"/>
    <lineage>
        <taxon>Bacteria</taxon>
        <taxon>Pseudomonadati</taxon>
        <taxon>Pseudomonadota</taxon>
        <taxon>Gammaproteobacteria</taxon>
        <taxon>Methylococcales</taxon>
        <taxon>Methylothermaceae</taxon>
        <taxon>Methylomarinovum</taxon>
    </lineage>
</organism>
<dbReference type="Proteomes" id="UP001321825">
    <property type="component" value="Chromosome"/>
</dbReference>
<sequence length="328" mass="37758">MAATAELTSKTGHLRIGPVDSLNDSRVHALFEEVFGVVKARAWWQWKYGDGRGFAFGAWRDETLVAHYAAFPRRIHWRGEVIPAFQVGDVMVKASERGVLTRRGLFQRCAAAFQETWVGYGRPFLLGFGFPNLRAMRLAERLGLYARVDRMHEFRWPPLPDRPRWRSRIRHFRPESDAPLVDALWARMRHDLNGCLTGERCFPFLVHRYLHHPEHRYECLLLEARLLRQPLGLIVLRRDGDRWLWVDWLGGAADLGEALAQARRMVTRLGGKELYTWASTVPAGRLTALGGTATPLEVHVPTGIWTEGPSPESLRERWWLMPGDTDFF</sequence>
<evidence type="ECO:0000313" key="1">
    <source>
        <dbReference type="EMBL" id="BCX80655.1"/>
    </source>
</evidence>
<keyword evidence="2" id="KW-1185">Reference proteome</keyword>
<evidence type="ECO:0000313" key="2">
    <source>
        <dbReference type="Proteomes" id="UP001321825"/>
    </source>
</evidence>
<dbReference type="EMBL" id="AP024714">
    <property type="protein sequence ID" value="BCX80655.1"/>
    <property type="molecule type" value="Genomic_DNA"/>
</dbReference>
<name>A0AAU9C0K3_9GAMM</name>
<dbReference type="AlphaFoldDB" id="A0AAU9C0K3"/>
<dbReference type="Gene3D" id="3.40.630.30">
    <property type="match status" value="1"/>
</dbReference>
<dbReference type="InterPro" id="IPR016181">
    <property type="entry name" value="Acyl_CoA_acyltransferase"/>
</dbReference>
<protein>
    <recommendedName>
        <fullName evidence="3">GNAT family N-acetyltransferase</fullName>
    </recommendedName>
</protein>
<gene>
    <name evidence="1" type="ORF">MIT9_P0229</name>
</gene>
<dbReference type="SUPFAM" id="SSF55729">
    <property type="entry name" value="Acyl-CoA N-acyltransferases (Nat)"/>
    <property type="match status" value="1"/>
</dbReference>